<dbReference type="Proteomes" id="UP000553632">
    <property type="component" value="Unassembled WGS sequence"/>
</dbReference>
<dbReference type="EMBL" id="JABANO010014710">
    <property type="protein sequence ID" value="KAF4738096.1"/>
    <property type="molecule type" value="Genomic_DNA"/>
</dbReference>
<proteinExistence type="predicted"/>
<reference evidence="1 2" key="1">
    <citation type="submission" date="2020-04" db="EMBL/GenBank/DDBJ databases">
        <title>Perkinsus olseni comparative genomics.</title>
        <authorList>
            <person name="Bogema D.R."/>
        </authorList>
    </citation>
    <scope>NUCLEOTIDE SEQUENCE [LARGE SCALE GENOMIC DNA]</scope>
    <source>
        <strain evidence="1 2">ATCC PRA-207</strain>
    </source>
</reference>
<evidence type="ECO:0000313" key="2">
    <source>
        <dbReference type="Proteomes" id="UP000553632"/>
    </source>
</evidence>
<feature type="non-terminal residue" evidence="1">
    <location>
        <position position="1"/>
    </location>
</feature>
<accession>A0A7J6T0Y2</accession>
<evidence type="ECO:0000313" key="1">
    <source>
        <dbReference type="EMBL" id="KAF4738096.1"/>
    </source>
</evidence>
<comment type="caution">
    <text evidence="1">The sequence shown here is derived from an EMBL/GenBank/DDBJ whole genome shotgun (WGS) entry which is preliminary data.</text>
</comment>
<gene>
    <name evidence="1" type="ORF">FOZ63_013061</name>
</gene>
<name>A0A7J6T0Y2_PEROL</name>
<sequence length="66" mass="7034">DVDLVLYRFATFQPPAGEGEERIASEEEAAEIDGQLDGPVVAVDDHDLLMGDADGMLNGAEEGDEK</sequence>
<keyword evidence="2" id="KW-1185">Reference proteome</keyword>
<protein>
    <submittedName>
        <fullName evidence="1">Uncharacterized protein</fullName>
    </submittedName>
</protein>
<dbReference type="AlphaFoldDB" id="A0A7J6T0Y2"/>
<organism evidence="1 2">
    <name type="scientific">Perkinsus olseni</name>
    <name type="common">Perkinsus atlanticus</name>
    <dbReference type="NCBI Taxonomy" id="32597"/>
    <lineage>
        <taxon>Eukaryota</taxon>
        <taxon>Sar</taxon>
        <taxon>Alveolata</taxon>
        <taxon>Perkinsozoa</taxon>
        <taxon>Perkinsea</taxon>
        <taxon>Perkinsida</taxon>
        <taxon>Perkinsidae</taxon>
        <taxon>Perkinsus</taxon>
    </lineage>
</organism>